<dbReference type="Gene3D" id="4.10.860.120">
    <property type="entry name" value="RNA polymerase II, clamp domain"/>
    <property type="match status" value="1"/>
</dbReference>
<evidence type="ECO:0000256" key="9">
    <source>
        <dbReference type="ARBA" id="ARBA00022833"/>
    </source>
</evidence>
<dbReference type="PANTHER" id="PTHR19376:SF54">
    <property type="entry name" value="DNA-DIRECTED RNA POLYMERASE SUBUNIT BETA"/>
    <property type="match status" value="1"/>
</dbReference>
<proteinExistence type="inferred from homology"/>
<comment type="subcellular location">
    <subcellularLocation>
        <location evidence="13">Plastid</location>
        <location evidence="13">Chloroplast</location>
    </subcellularLocation>
</comment>
<comment type="function">
    <text evidence="1 13 14">DNA-dependent RNA polymerase catalyzes the transcription of DNA into RNA using the four ribonucleoside triphosphates as substrates.</text>
</comment>
<dbReference type="Gene3D" id="1.10.40.90">
    <property type="match status" value="1"/>
</dbReference>
<dbReference type="InterPro" id="IPR034678">
    <property type="entry name" value="RNApol_RpoC1"/>
</dbReference>
<dbReference type="InterPro" id="IPR006592">
    <property type="entry name" value="RNA_pol_N"/>
</dbReference>
<evidence type="ECO:0000256" key="11">
    <source>
        <dbReference type="ARBA" id="ARBA00023163"/>
    </source>
</evidence>
<dbReference type="Gene3D" id="1.10.274.100">
    <property type="entry name" value="RNA polymerase Rpb1, domain 3"/>
    <property type="match status" value="1"/>
</dbReference>
<keyword evidence="5 16" id="KW-0934">Plastid</keyword>
<dbReference type="FunFam" id="4.10.860.120:FF:000007">
    <property type="entry name" value="DNA-directed RNA polymerase subunit gamma"/>
    <property type="match status" value="1"/>
</dbReference>
<protein>
    <recommendedName>
        <fullName evidence="13">DNA-directed RNA polymerase subunit beta'</fullName>
        <ecNumber evidence="13">2.7.7.6</ecNumber>
    </recommendedName>
    <alternativeName>
        <fullName evidence="13">PEP</fullName>
    </alternativeName>
    <alternativeName>
        <fullName evidence="13">Plastid-encoded RNA polymerase subunit beta'</fullName>
        <shortName evidence="13">RNA polymerase subunit beta'</shortName>
    </alternativeName>
</protein>
<feature type="binding site" evidence="13">
    <location>
        <position position="71"/>
    </location>
    <ligand>
        <name>Zn(2+)</name>
        <dbReference type="ChEBI" id="CHEBI:29105"/>
    </ligand>
</feature>
<evidence type="ECO:0000313" key="16">
    <source>
        <dbReference type="EMBL" id="QFE31843.1"/>
    </source>
</evidence>
<feature type="binding site" evidence="13">
    <location>
        <position position="90"/>
    </location>
    <ligand>
        <name>Zn(2+)</name>
        <dbReference type="ChEBI" id="CHEBI:29105"/>
    </ligand>
</feature>
<keyword evidence="6 13" id="KW-0808">Transferase</keyword>
<evidence type="ECO:0000256" key="2">
    <source>
        <dbReference type="ARBA" id="ARBA00007207"/>
    </source>
</evidence>
<dbReference type="AlphaFoldDB" id="A0A5J6SFI2"/>
<evidence type="ECO:0000256" key="4">
    <source>
        <dbReference type="ARBA" id="ARBA00022528"/>
    </source>
</evidence>
<evidence type="ECO:0000256" key="6">
    <source>
        <dbReference type="ARBA" id="ARBA00022679"/>
    </source>
</evidence>
<accession>A0A5J6SFI2</accession>
<dbReference type="EC" id="2.7.7.6" evidence="13"/>
<dbReference type="Pfam" id="PF04997">
    <property type="entry name" value="RNA_pol_Rpb1_1"/>
    <property type="match status" value="1"/>
</dbReference>
<comment type="catalytic activity">
    <reaction evidence="12 13 14">
        <text>RNA(n) + a ribonucleoside 5'-triphosphate = RNA(n+1) + diphosphate</text>
        <dbReference type="Rhea" id="RHEA:21248"/>
        <dbReference type="Rhea" id="RHEA-COMP:14527"/>
        <dbReference type="Rhea" id="RHEA-COMP:17342"/>
        <dbReference type="ChEBI" id="CHEBI:33019"/>
        <dbReference type="ChEBI" id="CHEBI:61557"/>
        <dbReference type="ChEBI" id="CHEBI:140395"/>
        <dbReference type="EC" id="2.7.7.6"/>
    </reaction>
</comment>
<feature type="binding site" evidence="13">
    <location>
        <position position="492"/>
    </location>
    <ligand>
        <name>Mg(2+)</name>
        <dbReference type="ChEBI" id="CHEBI:18420"/>
    </ligand>
</feature>
<feature type="binding site" evidence="13">
    <location>
        <position position="494"/>
    </location>
    <ligand>
        <name>Mg(2+)</name>
        <dbReference type="ChEBI" id="CHEBI:18420"/>
    </ligand>
</feature>
<evidence type="ECO:0000256" key="12">
    <source>
        <dbReference type="ARBA" id="ARBA00048552"/>
    </source>
</evidence>
<dbReference type="InterPro" id="IPR000722">
    <property type="entry name" value="RNA_pol_asu"/>
</dbReference>
<keyword evidence="4 16" id="KW-0150">Chloroplast</keyword>
<name>A0A5J6SFI2_9MAGN</name>
<dbReference type="Pfam" id="PF00623">
    <property type="entry name" value="RNA_pol_Rpb1_2"/>
    <property type="match status" value="2"/>
</dbReference>
<dbReference type="InterPro" id="IPR045867">
    <property type="entry name" value="DNA-dir_RpoC_beta_prime"/>
</dbReference>
<dbReference type="PANTHER" id="PTHR19376">
    <property type="entry name" value="DNA-DIRECTED RNA POLYMERASE"/>
    <property type="match status" value="1"/>
</dbReference>
<dbReference type="Gene3D" id="2.40.40.20">
    <property type="match status" value="1"/>
</dbReference>
<evidence type="ECO:0000256" key="10">
    <source>
        <dbReference type="ARBA" id="ARBA00022842"/>
    </source>
</evidence>
<reference evidence="16" key="1">
    <citation type="journal article" date="2019" name="Mitochondrial DNA Part B Resour">
        <title>Complete chloroplast genome of a rare deciduous tree species, Sinomanglietia glauca (Magnoliaceae).</title>
        <authorList>
            <person name="Li J.-P."/>
            <person name="Cui L."/>
            <person name="Qiu L.-H."/>
            <person name="Guo C.-C."/>
            <person name="Yang G.-Y."/>
            <person name="Zhang W.-G."/>
        </authorList>
    </citation>
    <scope>NUCLEOTIDE SEQUENCE</scope>
</reference>
<dbReference type="InterPro" id="IPR042102">
    <property type="entry name" value="RNA_pol_Rpb1_3_sf"/>
</dbReference>
<keyword evidence="7 13" id="KW-0548">Nucleotidyltransferase</keyword>
<feature type="binding site" evidence="13">
    <location>
        <position position="490"/>
    </location>
    <ligand>
        <name>Mg(2+)</name>
        <dbReference type="ChEBI" id="CHEBI:18420"/>
    </ligand>
</feature>
<keyword evidence="3 13" id="KW-0240">DNA-directed RNA polymerase</keyword>
<dbReference type="GO" id="GO:0000428">
    <property type="term" value="C:DNA-directed RNA polymerase complex"/>
    <property type="evidence" value="ECO:0007669"/>
    <property type="project" value="UniProtKB-KW"/>
</dbReference>
<comment type="subunit">
    <text evidence="13">In plastids the minimal PEP RNA polymerase catalytic core is composed of four subunits: alpha, beta, beta', and beta''. When a (nuclear-encoded) sigma factor is associated with the core the holoenzyme is formed, which can initiate transcription.</text>
</comment>
<evidence type="ECO:0000256" key="8">
    <source>
        <dbReference type="ARBA" id="ARBA00022723"/>
    </source>
</evidence>
<comment type="similarity">
    <text evidence="2 13">Belongs to the RNA polymerase beta' chain family. RpoC1 subfamily.</text>
</comment>
<feature type="binding site" evidence="13">
    <location>
        <position position="69"/>
    </location>
    <ligand>
        <name>Zn(2+)</name>
        <dbReference type="ChEBI" id="CHEBI:29105"/>
    </ligand>
</feature>
<dbReference type="InterPro" id="IPR044893">
    <property type="entry name" value="RNA_pol_Rpb1_clamp_domain"/>
</dbReference>
<dbReference type="GO" id="GO:0008270">
    <property type="term" value="F:zinc ion binding"/>
    <property type="evidence" value="ECO:0007669"/>
    <property type="project" value="UniProtKB-UniRule"/>
</dbReference>
<evidence type="ECO:0000256" key="1">
    <source>
        <dbReference type="ARBA" id="ARBA00004026"/>
    </source>
</evidence>
<evidence type="ECO:0000259" key="15">
    <source>
        <dbReference type="SMART" id="SM00663"/>
    </source>
</evidence>
<keyword evidence="10 13" id="KW-0460">Magnesium</keyword>
<dbReference type="FunFam" id="1.10.40.90:FF:000002">
    <property type="entry name" value="DNA-directed RNA polymerase subunit"/>
    <property type="match status" value="1"/>
</dbReference>
<feature type="domain" description="RNA polymerase N-terminal" evidence="15">
    <location>
        <begin position="263"/>
        <end position="544"/>
    </location>
</feature>
<dbReference type="SUPFAM" id="SSF64484">
    <property type="entry name" value="beta and beta-prime subunits of DNA dependent RNA-polymerase"/>
    <property type="match status" value="1"/>
</dbReference>
<reference evidence="16" key="2">
    <citation type="submission" date="2019-05" db="EMBL/GenBank/DDBJ databases">
        <authorList>
            <person name="Zhang W."/>
            <person name="Li J."/>
        </authorList>
    </citation>
    <scope>NUCLEOTIDE SEQUENCE</scope>
</reference>
<keyword evidence="8 13" id="KW-0479">Metal-binding</keyword>
<dbReference type="InterPro" id="IPR007080">
    <property type="entry name" value="RNA_pol_Rpb1_1"/>
</dbReference>
<dbReference type="EMBL" id="MK934524">
    <property type="protein sequence ID" value="QFE31843.1"/>
    <property type="molecule type" value="Genomic_DNA"/>
</dbReference>
<dbReference type="SMART" id="SM00663">
    <property type="entry name" value="RPOLA_N"/>
    <property type="match status" value="1"/>
</dbReference>
<dbReference type="HAMAP" id="MF_01323">
    <property type="entry name" value="RNApol_bact_RpoC1"/>
    <property type="match status" value="1"/>
</dbReference>
<evidence type="ECO:0000256" key="13">
    <source>
        <dbReference type="HAMAP-Rule" id="MF_01323"/>
    </source>
</evidence>
<dbReference type="GO" id="GO:0003677">
    <property type="term" value="F:DNA binding"/>
    <property type="evidence" value="ECO:0007669"/>
    <property type="project" value="UniProtKB-UniRule"/>
</dbReference>
<comment type="cofactor">
    <cofactor evidence="13">
        <name>Mg(2+)</name>
        <dbReference type="ChEBI" id="CHEBI:18420"/>
    </cofactor>
    <text evidence="13">Binds 1 Mg(2+) ion per subunit.</text>
</comment>
<comment type="cofactor">
    <cofactor evidence="13">
        <name>Zn(2+)</name>
        <dbReference type="ChEBI" id="CHEBI:29105"/>
    </cofactor>
    <text evidence="13">Binds 1 Zn(2+) ion per subunit.</text>
</comment>
<keyword evidence="11 13" id="KW-0804">Transcription</keyword>
<evidence type="ECO:0000256" key="5">
    <source>
        <dbReference type="ARBA" id="ARBA00022640"/>
    </source>
</evidence>
<dbReference type="GO" id="GO:0009507">
    <property type="term" value="C:chloroplast"/>
    <property type="evidence" value="ECO:0007669"/>
    <property type="project" value="UniProtKB-SubCell"/>
</dbReference>
<feature type="binding site" evidence="13">
    <location>
        <position position="87"/>
    </location>
    <ligand>
        <name>Zn(2+)</name>
        <dbReference type="ChEBI" id="CHEBI:29105"/>
    </ligand>
</feature>
<dbReference type="GO" id="GO:0003899">
    <property type="term" value="F:DNA-directed RNA polymerase activity"/>
    <property type="evidence" value="ECO:0007669"/>
    <property type="project" value="UniProtKB-UniRule"/>
</dbReference>
<dbReference type="GO" id="GO:0006351">
    <property type="term" value="P:DNA-templated transcription"/>
    <property type="evidence" value="ECO:0007669"/>
    <property type="project" value="UniProtKB-UniRule"/>
</dbReference>
<sequence length="681" mass="78212">MIDRYKHQQLRIGSVSPQQISAWANKILPNGEIVGEVTKPYTFHYKTNKPEKDGLFCERIFGPIKSGICACGNYRVIGNEKEDPKFCEQCGVEFVDSRIRRYQMGYIKLACPVTHVWYLKRLPSYIASLLDKPLKELEGLVYCDFSFARPIAKKPTFLRLRGSFESEIQSRKYSIPLFFTTQGFDTFRNREISTGAGAIREQLADPDLRIITDHSLVEWKELGEEGSADGNEWEDRKIGRRKDFLVRRIELAKHFIRTNVEPERMVLCLLPVLPPELRPIIQIDGGKPMSSDINELYRRVIYRNNTLTDPLTTSRSTPGESVMCQEKLVQEAVDTLLDNGIRGQPMRDGHNKVYKSFSDVIEGKEGRFRETLLGKRVDYSGRSVIVVGPSLSLHRCGLPREIAIELFQTFVIRGLIRQHVASNIGIAKSKIREKEPIVWEILQEVMQGHPVLLNRAPTLHRLGIQAFQPILVEGRAICLHPLVRKGFNADFDGDQMAVHVPLSLEAQAEARLLMFSHMNLLSPAIGDPISVPTQDMLIGLYILTIGNRRGICSNRYNPCNRINYQNETVDDNKYTKEKEPYFCSSYDALGAYRQKRINLDSPLWLRWRLDQRVIASREVPIEVQYESLGTYHEIYGHYLIVRSVKKEILCIYIRTTVGHISFYREIEEAIQGFCRAYSYDT</sequence>
<dbReference type="GO" id="GO:0000287">
    <property type="term" value="F:magnesium ion binding"/>
    <property type="evidence" value="ECO:0007669"/>
    <property type="project" value="UniProtKB-UniRule"/>
</dbReference>
<organism evidence="16">
    <name type="scientific">Magnolia decidua</name>
    <dbReference type="NCBI Taxonomy" id="152192"/>
    <lineage>
        <taxon>Eukaryota</taxon>
        <taxon>Viridiplantae</taxon>
        <taxon>Streptophyta</taxon>
        <taxon>Embryophyta</taxon>
        <taxon>Tracheophyta</taxon>
        <taxon>Spermatophyta</taxon>
        <taxon>Magnoliopsida</taxon>
        <taxon>Magnoliidae</taxon>
        <taxon>Magnoliales</taxon>
        <taxon>Magnoliaceae</taxon>
        <taxon>Magnolia</taxon>
    </lineage>
</organism>
<gene>
    <name evidence="13 16" type="primary">rpoC1</name>
</gene>
<keyword evidence="9 13" id="KW-0862">Zinc</keyword>
<evidence type="ECO:0000256" key="7">
    <source>
        <dbReference type="ARBA" id="ARBA00022695"/>
    </source>
</evidence>
<evidence type="ECO:0000256" key="3">
    <source>
        <dbReference type="ARBA" id="ARBA00022478"/>
    </source>
</evidence>
<evidence type="ECO:0000256" key="14">
    <source>
        <dbReference type="RuleBase" id="RU004279"/>
    </source>
</evidence>
<geneLocation type="chloroplast" evidence="16"/>